<reference evidence="3" key="3">
    <citation type="journal article" date="2013" name="Genome Res.">
        <title>A second-generation assembly of the Drosophila simulans genome provides new insights into patterns of lineage-specific divergence.</title>
        <authorList>
            <person name="Hu T.T."/>
            <person name="Eisen M.B."/>
            <person name="Thornton K.R."/>
            <person name="Andolfatto P."/>
        </authorList>
    </citation>
    <scope>NUCLEOTIDE SEQUENCE [LARGE SCALE GENOMIC DNA]</scope>
    <source>
        <strain evidence="3">W501</strain>
    </source>
</reference>
<evidence type="ECO:0000313" key="4">
    <source>
        <dbReference type="Proteomes" id="UP000000304"/>
    </source>
</evidence>
<dbReference type="Bgee" id="FBgn0183539">
    <property type="expression patterns" value="Expressed in female reproductive system and 2 other cell types or tissues"/>
</dbReference>
<feature type="transmembrane region" description="Helical" evidence="1">
    <location>
        <begin position="40"/>
        <end position="63"/>
    </location>
</feature>
<dbReference type="OrthoDB" id="7840543at2759"/>
<dbReference type="KEGG" id="dsi:Dsimw501_GD11800"/>
<reference evidence="2 4" key="1">
    <citation type="journal article" date="2007" name="Nature">
        <title>Evolution of genes and genomes on the Drosophila phylogeny.</title>
        <authorList>
            <consortium name="Drosophila 12 Genomes Consortium"/>
            <person name="Clark A.G."/>
            <person name="Eisen M.B."/>
            <person name="Smith D.R."/>
            <person name="Bergman C.M."/>
            <person name="Oliver B."/>
            <person name="Markow T.A."/>
            <person name="Kaufman T.C."/>
            <person name="Kellis M."/>
            <person name="Gelbart W."/>
            <person name="Iyer V.N."/>
            <person name="Pollard D.A."/>
            <person name="Sackton T.B."/>
            <person name="Larracuente A.M."/>
            <person name="Singh N.D."/>
            <person name="Abad J.P."/>
            <person name="Abt D.N."/>
            <person name="Adryan B."/>
            <person name="Aguade M."/>
            <person name="Akashi H."/>
            <person name="Anderson W.W."/>
            <person name="Aquadro C.F."/>
            <person name="Ardell D.H."/>
            <person name="Arguello R."/>
            <person name="Artieri C.G."/>
            <person name="Barbash D.A."/>
            <person name="Barker D."/>
            <person name="Barsanti P."/>
            <person name="Batterham P."/>
            <person name="Batzoglou S."/>
            <person name="Begun D."/>
            <person name="Bhutkar A."/>
            <person name="Blanco E."/>
            <person name="Bosak S.A."/>
            <person name="Bradley R.K."/>
            <person name="Brand A.D."/>
            <person name="Brent M.R."/>
            <person name="Brooks A.N."/>
            <person name="Brown R.H."/>
            <person name="Butlin R.K."/>
            <person name="Caggese C."/>
            <person name="Calvi B.R."/>
            <person name="Bernardo de Carvalho A."/>
            <person name="Caspi A."/>
            <person name="Castrezana S."/>
            <person name="Celniker S.E."/>
            <person name="Chang J.L."/>
            <person name="Chapple C."/>
            <person name="Chatterji S."/>
            <person name="Chinwalla A."/>
            <person name="Civetta A."/>
            <person name="Clifton S.W."/>
            <person name="Comeron J.M."/>
            <person name="Costello J.C."/>
            <person name="Coyne J.A."/>
            <person name="Daub J."/>
            <person name="David R.G."/>
            <person name="Delcher A.L."/>
            <person name="Delehaunty K."/>
            <person name="Do C.B."/>
            <person name="Ebling H."/>
            <person name="Edwards K."/>
            <person name="Eickbush T."/>
            <person name="Evans J.D."/>
            <person name="Filipski A."/>
            <person name="Findeiss S."/>
            <person name="Freyhult E."/>
            <person name="Fulton L."/>
            <person name="Fulton R."/>
            <person name="Garcia A.C."/>
            <person name="Gardiner A."/>
            <person name="Garfield D.A."/>
            <person name="Garvin B.E."/>
            <person name="Gibson G."/>
            <person name="Gilbert D."/>
            <person name="Gnerre S."/>
            <person name="Godfrey J."/>
            <person name="Good R."/>
            <person name="Gotea V."/>
            <person name="Gravely B."/>
            <person name="Greenberg A.J."/>
            <person name="Griffiths-Jones S."/>
            <person name="Gross S."/>
            <person name="Guigo R."/>
            <person name="Gustafson E.A."/>
            <person name="Haerty W."/>
            <person name="Hahn M.W."/>
            <person name="Halligan D.L."/>
            <person name="Halpern A.L."/>
            <person name="Halter G.M."/>
            <person name="Han M.V."/>
            <person name="Heger A."/>
            <person name="Hillier L."/>
            <person name="Hinrichs A.S."/>
            <person name="Holmes I."/>
            <person name="Hoskins R.A."/>
            <person name="Hubisz M.J."/>
            <person name="Hultmark D."/>
            <person name="Huntley M.A."/>
            <person name="Jaffe D.B."/>
            <person name="Jagadeeshan S."/>
            <person name="Jeck W.R."/>
            <person name="Johnson J."/>
            <person name="Jones C.D."/>
            <person name="Jordan W.C."/>
            <person name="Karpen G.H."/>
            <person name="Kataoka E."/>
            <person name="Keightley P.D."/>
            <person name="Kheradpour P."/>
            <person name="Kirkness E.F."/>
            <person name="Koerich L.B."/>
            <person name="Kristiansen K."/>
            <person name="Kudrna D."/>
            <person name="Kulathinal R.J."/>
            <person name="Kumar S."/>
            <person name="Kwok R."/>
            <person name="Lander E."/>
            <person name="Langley C.H."/>
            <person name="Lapoint R."/>
            <person name="Lazzaro B.P."/>
            <person name="Lee S.J."/>
            <person name="Levesque L."/>
            <person name="Li R."/>
            <person name="Lin C.F."/>
            <person name="Lin M.F."/>
            <person name="Lindblad-Toh K."/>
            <person name="Llopart A."/>
            <person name="Long M."/>
            <person name="Low L."/>
            <person name="Lozovsky E."/>
            <person name="Lu J."/>
            <person name="Luo M."/>
            <person name="Machado C.A."/>
            <person name="Makalowski W."/>
            <person name="Marzo M."/>
            <person name="Matsuda M."/>
            <person name="Matzkin L."/>
            <person name="McAllister B."/>
            <person name="McBride C.S."/>
            <person name="McKernan B."/>
            <person name="McKernan K."/>
            <person name="Mendez-Lago M."/>
            <person name="Minx P."/>
            <person name="Mollenhauer M.U."/>
            <person name="Montooth K."/>
            <person name="Mount S.M."/>
            <person name="Mu X."/>
            <person name="Myers E."/>
            <person name="Negre B."/>
            <person name="Newfeld S."/>
            <person name="Nielsen R."/>
            <person name="Noor M.A."/>
            <person name="O'Grady P."/>
            <person name="Pachter L."/>
            <person name="Papaceit M."/>
            <person name="Parisi M.J."/>
            <person name="Parisi M."/>
            <person name="Parts L."/>
            <person name="Pedersen J.S."/>
            <person name="Pesole G."/>
            <person name="Phillippy A.M."/>
            <person name="Ponting C.P."/>
            <person name="Pop M."/>
            <person name="Porcelli D."/>
            <person name="Powell J.R."/>
            <person name="Prohaska S."/>
            <person name="Pruitt K."/>
            <person name="Puig M."/>
            <person name="Quesneville H."/>
            <person name="Ram K.R."/>
            <person name="Rand D."/>
            <person name="Rasmussen M.D."/>
            <person name="Reed L.K."/>
            <person name="Reenan R."/>
            <person name="Reily A."/>
            <person name="Remington K.A."/>
            <person name="Rieger T.T."/>
            <person name="Ritchie M.G."/>
            <person name="Robin C."/>
            <person name="Rogers Y.H."/>
            <person name="Rohde C."/>
            <person name="Rozas J."/>
            <person name="Rubenfield M.J."/>
            <person name="Ruiz A."/>
            <person name="Russo S."/>
            <person name="Salzberg S.L."/>
            <person name="Sanchez-Gracia A."/>
            <person name="Saranga D.J."/>
            <person name="Sato H."/>
            <person name="Schaeffer S.W."/>
            <person name="Schatz M.C."/>
            <person name="Schlenke T."/>
            <person name="Schwartz R."/>
            <person name="Segarra C."/>
            <person name="Singh R.S."/>
            <person name="Sirot L."/>
            <person name="Sirota M."/>
            <person name="Sisneros N.B."/>
            <person name="Smith C.D."/>
            <person name="Smith T.F."/>
            <person name="Spieth J."/>
            <person name="Stage D.E."/>
            <person name="Stark A."/>
            <person name="Stephan W."/>
            <person name="Strausberg R.L."/>
            <person name="Strempel S."/>
            <person name="Sturgill D."/>
            <person name="Sutton G."/>
            <person name="Sutton G.G."/>
            <person name="Tao W."/>
            <person name="Teichmann S."/>
            <person name="Tobari Y.N."/>
            <person name="Tomimura Y."/>
            <person name="Tsolas J.M."/>
            <person name="Valente V.L."/>
            <person name="Venter E."/>
            <person name="Venter J.C."/>
            <person name="Vicario S."/>
            <person name="Vieira F.G."/>
            <person name="Vilella A.J."/>
            <person name="Villasante A."/>
            <person name="Walenz B."/>
            <person name="Wang J."/>
            <person name="Wasserman M."/>
            <person name="Watts T."/>
            <person name="Wilson D."/>
            <person name="Wilson R.K."/>
            <person name="Wing R.A."/>
            <person name="Wolfner M.F."/>
            <person name="Wong A."/>
            <person name="Wong G.K."/>
            <person name="Wu C.I."/>
            <person name="Wu G."/>
            <person name="Yamamoto D."/>
            <person name="Yang H.P."/>
            <person name="Yang S.P."/>
            <person name="Yorke J.A."/>
            <person name="Yoshida K."/>
            <person name="Zdobnov E."/>
            <person name="Zhang P."/>
            <person name="Zhang Y."/>
            <person name="Zimin A.V."/>
            <person name="Baldwin J."/>
            <person name="Abdouelleil A."/>
            <person name="Abdulkadir J."/>
            <person name="Abebe A."/>
            <person name="Abera B."/>
            <person name="Abreu J."/>
            <person name="Acer S.C."/>
            <person name="Aftuck L."/>
            <person name="Alexander A."/>
            <person name="An P."/>
            <person name="Anderson E."/>
            <person name="Anderson S."/>
            <person name="Arachi H."/>
            <person name="Azer M."/>
            <person name="Bachantsang P."/>
            <person name="Barry A."/>
            <person name="Bayul T."/>
            <person name="Berlin A."/>
            <person name="Bessette D."/>
            <person name="Bloom T."/>
            <person name="Blye J."/>
            <person name="Boguslavskiy L."/>
            <person name="Bonnet C."/>
            <person name="Boukhgalter B."/>
            <person name="Bourzgui I."/>
            <person name="Brown A."/>
            <person name="Cahill P."/>
            <person name="Channer S."/>
            <person name="Cheshatsang Y."/>
            <person name="Chuda L."/>
            <person name="Citroen M."/>
            <person name="Collymore A."/>
            <person name="Cooke P."/>
            <person name="Costello M."/>
            <person name="D'Aco K."/>
            <person name="Daza R."/>
            <person name="De Haan G."/>
            <person name="DeGray S."/>
            <person name="DeMaso C."/>
            <person name="Dhargay N."/>
            <person name="Dooley K."/>
            <person name="Dooley E."/>
            <person name="Doricent M."/>
            <person name="Dorje P."/>
            <person name="Dorjee K."/>
            <person name="Dupes A."/>
            <person name="Elong R."/>
            <person name="Falk J."/>
            <person name="Farina A."/>
            <person name="Faro S."/>
            <person name="Ferguson D."/>
            <person name="Fisher S."/>
            <person name="Foley C.D."/>
            <person name="Franke A."/>
            <person name="Friedrich D."/>
            <person name="Gadbois L."/>
            <person name="Gearin G."/>
            <person name="Gearin C.R."/>
            <person name="Giannoukos G."/>
            <person name="Goode T."/>
            <person name="Graham J."/>
            <person name="Grandbois E."/>
            <person name="Grewal S."/>
            <person name="Gyaltsen K."/>
            <person name="Hafez N."/>
            <person name="Hagos B."/>
            <person name="Hall J."/>
            <person name="Henson C."/>
            <person name="Hollinger A."/>
            <person name="Honan T."/>
            <person name="Huard M.D."/>
            <person name="Hughes L."/>
            <person name="Hurhula B."/>
            <person name="Husby M.E."/>
            <person name="Kamat A."/>
            <person name="Kanga B."/>
            <person name="Kashin S."/>
            <person name="Khazanovich D."/>
            <person name="Kisner P."/>
            <person name="Lance K."/>
            <person name="Lara M."/>
            <person name="Lee W."/>
            <person name="Lennon N."/>
            <person name="Letendre F."/>
            <person name="LeVine R."/>
            <person name="Lipovsky A."/>
            <person name="Liu X."/>
            <person name="Liu J."/>
            <person name="Liu S."/>
            <person name="Lokyitsang T."/>
            <person name="Lokyitsang Y."/>
            <person name="Lubonja R."/>
            <person name="Lui A."/>
            <person name="MacDonald P."/>
            <person name="Magnisalis V."/>
            <person name="Maru K."/>
            <person name="Matthews C."/>
            <person name="McCusker W."/>
            <person name="McDonough S."/>
            <person name="Mehta T."/>
            <person name="Meldrim J."/>
            <person name="Meneus L."/>
            <person name="Mihai O."/>
            <person name="Mihalev A."/>
            <person name="Mihova T."/>
            <person name="Mittelman R."/>
            <person name="Mlenga V."/>
            <person name="Montmayeur A."/>
            <person name="Mulrain L."/>
            <person name="Navidi A."/>
            <person name="Naylor J."/>
            <person name="Negash T."/>
            <person name="Nguyen T."/>
            <person name="Nguyen N."/>
            <person name="Nicol R."/>
            <person name="Norbu C."/>
            <person name="Norbu N."/>
            <person name="Novod N."/>
            <person name="O'Neill B."/>
            <person name="Osman S."/>
            <person name="Markiewicz E."/>
            <person name="Oyono O.L."/>
            <person name="Patti C."/>
            <person name="Phunkhang P."/>
            <person name="Pierre F."/>
            <person name="Priest M."/>
            <person name="Raghuraman S."/>
            <person name="Rege F."/>
            <person name="Reyes R."/>
            <person name="Rise C."/>
            <person name="Rogov P."/>
            <person name="Ross K."/>
            <person name="Ryan E."/>
            <person name="Settipalli S."/>
            <person name="Shea T."/>
            <person name="Sherpa N."/>
            <person name="Shi L."/>
            <person name="Shih D."/>
            <person name="Sparrow T."/>
            <person name="Spaulding J."/>
            <person name="Stalker J."/>
            <person name="Stange-Thomann N."/>
            <person name="Stavropoulos S."/>
            <person name="Stone C."/>
            <person name="Strader C."/>
            <person name="Tesfaye S."/>
            <person name="Thomson T."/>
            <person name="Thoulutsang Y."/>
            <person name="Thoulutsang D."/>
            <person name="Topham K."/>
            <person name="Topping I."/>
            <person name="Tsamla T."/>
            <person name="Vassiliev H."/>
            <person name="Vo A."/>
            <person name="Wangchuk T."/>
            <person name="Wangdi T."/>
            <person name="Weiand M."/>
            <person name="Wilkinson J."/>
            <person name="Wilson A."/>
            <person name="Yadav S."/>
            <person name="Young G."/>
            <person name="Yu Q."/>
            <person name="Zembek L."/>
            <person name="Zhong D."/>
            <person name="Zimmer A."/>
            <person name="Zwirko Z."/>
            <person name="Jaffe D.B."/>
            <person name="Alvarez P."/>
            <person name="Brockman W."/>
            <person name="Butler J."/>
            <person name="Chin C."/>
            <person name="Gnerre S."/>
            <person name="Grabherr M."/>
            <person name="Kleber M."/>
            <person name="Mauceli E."/>
            <person name="MacCallum I."/>
        </authorList>
    </citation>
    <scope>NUCLEOTIDE SEQUENCE [LARGE SCALE GENOMIC DNA]</scope>
    <source>
        <strain evidence="2">Mixed</strain>
        <strain evidence="4">mosaic</strain>
    </source>
</reference>
<evidence type="ECO:0000313" key="3">
    <source>
        <dbReference type="EMBL" id="KMY96125.1"/>
    </source>
</evidence>
<protein>
    <submittedName>
        <fullName evidence="2">GD11800</fullName>
    </submittedName>
</protein>
<keyword evidence="1" id="KW-0812">Transmembrane</keyword>
<reference evidence="2" key="2">
    <citation type="submission" date="2008-06" db="EMBL/GenBank/DDBJ databases">
        <authorList>
            <consortium name="FlyBase"/>
        </authorList>
    </citation>
    <scope>NUCLEOTIDE SEQUENCE</scope>
    <source>
        <strain evidence="2">Mixed</strain>
        <strain evidence="3">W501</strain>
    </source>
</reference>
<dbReference type="EMBL" id="CM000362">
    <property type="protein sequence ID" value="EDX08438.1"/>
    <property type="molecule type" value="Genomic_DNA"/>
</dbReference>
<dbReference type="Proteomes" id="UP000000304">
    <property type="component" value="Chromosome 2R"/>
</dbReference>
<keyword evidence="4" id="KW-1185">Reference proteome</keyword>
<sequence>MADTKSQAETFIQNILGIDDGTASLSAGELPMARSFFCPLLLLILWIVSLGILGCICVCCKFVKSESFTSYDSDSFELQEVHIVESTLGHVKGCACLECLECLHRQLSKEFEQSNGK</sequence>
<keyword evidence="1" id="KW-0472">Membrane</keyword>
<accession>B4QB01</accession>
<dbReference type="Proteomes" id="UP000035880">
    <property type="component" value="Chromosome 2R"/>
</dbReference>
<dbReference type="EMBL" id="CM002911">
    <property type="protein sequence ID" value="KMY96125.1"/>
    <property type="molecule type" value="Genomic_DNA"/>
</dbReference>
<keyword evidence="1" id="KW-1133">Transmembrane helix</keyword>
<dbReference type="HOGENOM" id="CLU_2087342_0_0_1"/>
<name>B4QB01_DROSI</name>
<proteinExistence type="predicted"/>
<dbReference type="OMA" id="GCACLEC"/>
<organism evidence="2 4">
    <name type="scientific">Drosophila simulans</name>
    <name type="common">Fruit fly</name>
    <dbReference type="NCBI Taxonomy" id="7240"/>
    <lineage>
        <taxon>Eukaryota</taxon>
        <taxon>Metazoa</taxon>
        <taxon>Ecdysozoa</taxon>
        <taxon>Arthropoda</taxon>
        <taxon>Hexapoda</taxon>
        <taxon>Insecta</taxon>
        <taxon>Pterygota</taxon>
        <taxon>Neoptera</taxon>
        <taxon>Endopterygota</taxon>
        <taxon>Diptera</taxon>
        <taxon>Brachycera</taxon>
        <taxon>Muscomorpha</taxon>
        <taxon>Ephydroidea</taxon>
        <taxon>Drosophilidae</taxon>
        <taxon>Drosophila</taxon>
        <taxon>Sophophora</taxon>
    </lineage>
</organism>
<evidence type="ECO:0000313" key="2">
    <source>
        <dbReference type="EMBL" id="EDX08438.1"/>
    </source>
</evidence>
<reference evidence="3" key="4">
    <citation type="submission" date="2014-06" db="EMBL/GenBank/DDBJ databases">
        <authorList>
            <person name="Hu T."/>
            <person name="Eisen M.B."/>
            <person name="Thornton K.R."/>
            <person name="Andolfatto P."/>
        </authorList>
    </citation>
    <scope>NUCLEOTIDE SEQUENCE</scope>
    <source>
        <strain evidence="3">W501</strain>
    </source>
</reference>
<evidence type="ECO:0000256" key="1">
    <source>
        <dbReference type="SAM" id="Phobius"/>
    </source>
</evidence>
<gene>
    <name evidence="2" type="primary">Dsim\GD11800</name>
    <name evidence="2" type="ORF">Dsim_GD11800</name>
    <name evidence="3" type="ORF">Dsimw501_GD11800</name>
</gene>
<dbReference type="AlphaFoldDB" id="B4QB01"/>